<dbReference type="KEGG" id="sata:C5746_24685"/>
<evidence type="ECO:0000313" key="2">
    <source>
        <dbReference type="EMBL" id="AXE79576.1"/>
    </source>
</evidence>
<evidence type="ECO:0000313" key="3">
    <source>
        <dbReference type="Proteomes" id="UP000252698"/>
    </source>
</evidence>
<dbReference type="RefSeq" id="WP_114246096.1">
    <property type="nucleotide sequence ID" value="NZ_CP027306.1"/>
</dbReference>
<evidence type="ECO:0000256" key="1">
    <source>
        <dbReference type="SAM" id="MobiDB-lite"/>
    </source>
</evidence>
<dbReference type="GeneID" id="95521612"/>
<dbReference type="EMBL" id="CP027306">
    <property type="protein sequence ID" value="AXE79576.1"/>
    <property type="molecule type" value="Genomic_DNA"/>
</dbReference>
<gene>
    <name evidence="2" type="ORF">C5746_24685</name>
</gene>
<dbReference type="InterPro" id="IPR029787">
    <property type="entry name" value="Nucleotide_cyclase"/>
</dbReference>
<protein>
    <recommendedName>
        <fullName evidence="4">Adenylate cyclase, class 3</fullName>
    </recommendedName>
</protein>
<feature type="region of interest" description="Disordered" evidence="1">
    <location>
        <begin position="239"/>
        <end position="260"/>
    </location>
</feature>
<sequence>MNDPVNSTILLLDIEKYSERDDVEQAYLRRMLYDLTDRALLAAGIDETRRRRADRGDSVMELIDANCSVIALLRALLTEVPAQLRSQNRRASASAQMRLRGVVASGYVAVDGLDGWVGSDLNHACRLLDAELLRTALRERPDDFALCVSDPVYRGVVRHSHTGVPAEEFRSVTVDSKNGPLAAWLHGPLASERPHPASREEDAPSASGIAPATPQQPARAFDLGGATVNGGVFGGTNHGIGGGTFSGDIHLGGGGRGESR</sequence>
<dbReference type="AlphaFoldDB" id="A0A2Z5JGS2"/>
<proteinExistence type="predicted"/>
<accession>A0A2Z5JGS2</accession>
<evidence type="ECO:0008006" key="4">
    <source>
        <dbReference type="Google" id="ProtNLM"/>
    </source>
</evidence>
<feature type="compositionally biased region" description="Basic and acidic residues" evidence="1">
    <location>
        <begin position="192"/>
        <end position="202"/>
    </location>
</feature>
<dbReference type="Proteomes" id="UP000252698">
    <property type="component" value="Chromosome"/>
</dbReference>
<reference evidence="2 3" key="1">
    <citation type="journal article" date="2018" name="Front. Microbiol.">
        <title>Genome Sequencing of Streptomyces atratus SCSIOZH16 and Activation Production of Nocardamine via Metabolic Engineering.</title>
        <authorList>
            <person name="Li Y."/>
            <person name="Zhang C."/>
            <person name="Liu C."/>
            <person name="Ju J."/>
            <person name="Ma J."/>
        </authorList>
    </citation>
    <scope>NUCLEOTIDE SEQUENCE [LARGE SCALE GENOMIC DNA]</scope>
    <source>
        <strain evidence="2 3">SCSIO_ZH16</strain>
    </source>
</reference>
<name>A0A2Z5JGS2_STRAR</name>
<dbReference type="Gene3D" id="3.30.70.1230">
    <property type="entry name" value="Nucleotide cyclase"/>
    <property type="match status" value="1"/>
</dbReference>
<organism evidence="2 3">
    <name type="scientific">Streptomyces atratus</name>
    <dbReference type="NCBI Taxonomy" id="1893"/>
    <lineage>
        <taxon>Bacteria</taxon>
        <taxon>Bacillati</taxon>
        <taxon>Actinomycetota</taxon>
        <taxon>Actinomycetes</taxon>
        <taxon>Kitasatosporales</taxon>
        <taxon>Streptomycetaceae</taxon>
        <taxon>Streptomyces</taxon>
    </lineage>
</organism>
<feature type="region of interest" description="Disordered" evidence="1">
    <location>
        <begin position="183"/>
        <end position="223"/>
    </location>
</feature>